<organism evidence="5">
    <name type="scientific">Zea mays</name>
    <name type="common">Maize</name>
    <dbReference type="NCBI Taxonomy" id="4577"/>
    <lineage>
        <taxon>Eukaryota</taxon>
        <taxon>Viridiplantae</taxon>
        <taxon>Streptophyta</taxon>
        <taxon>Embryophyta</taxon>
        <taxon>Tracheophyta</taxon>
        <taxon>Spermatophyta</taxon>
        <taxon>Magnoliopsida</taxon>
        <taxon>Liliopsida</taxon>
        <taxon>Poales</taxon>
        <taxon>Poaceae</taxon>
        <taxon>PACMAD clade</taxon>
        <taxon>Panicoideae</taxon>
        <taxon>Andropogonodae</taxon>
        <taxon>Andropogoneae</taxon>
        <taxon>Tripsacinae</taxon>
        <taxon>Zea</taxon>
    </lineage>
</organism>
<dbReference type="eggNOG" id="KOG2627">
    <property type="taxonomic scope" value="Eukaryota"/>
</dbReference>
<sequence length="625" mass="68495">MYYPADQGEAPLTEEERAERLRGMTKEINKSNTRLHGRATADDARPKEEEGAAILYALVASSTPGGMAYHDPDKLKKYDLEDLRKTPNPFYLESDKKAGNGYSFVRTPSPAPGVDESPFMTWGEIDGTPLRLDPDETPGGSERAHFKMPPPPARDIKAHLLSRDAARKIKERSKPFHRPPLPSPARGVSASPRTLSPAAQKFVRNAISKSSKSSSAIDESLRASYRGSTPSASTPKSRFSRDPGLTSRSPSTRQGSTPPCILPSGDTYDTIGRKPNKNKLLFRRPTPAMSGEDENDVPPPCEDNDSFSRILDKVNQRRRERYAHLLEPPPPAEAGSKPSEDAKRNRITDGYGTSGQPPSTLEVAKFTAKNQLMYYPADQGEAPLTEEERAERLRGMTKEINKSNTRLHGRATADDARPKEEEGAAILYALVAGSTPGGMAYHDPDKLKKYDLEDLRKTPNPFYLESDKKAGNGYSFVRTPSPAPGVDESPFMTWGEIDGTPLRLDSDETPGGSERAHFKMPPPPARDVKAHLLSRDAARKIKERSNTFHRPPLPSPARGVSASPRTLSRAAQKFVRNAISKSAKSSSAIDESLRASYRGSTPSASTPKSRFSRDPGLASRSPSTR</sequence>
<feature type="compositionally biased region" description="Basic and acidic residues" evidence="4">
    <location>
        <begin position="154"/>
        <end position="174"/>
    </location>
</feature>
<evidence type="ECO:0000256" key="4">
    <source>
        <dbReference type="SAM" id="MobiDB-lite"/>
    </source>
</evidence>
<feature type="compositionally biased region" description="Polar residues" evidence="4">
    <location>
        <begin position="598"/>
        <end position="609"/>
    </location>
</feature>
<dbReference type="AlphaFoldDB" id="A0A1D6QUN3"/>
<protein>
    <submittedName>
        <fullName evidence="5">DGCR14-related</fullName>
    </submittedName>
</protein>
<feature type="compositionally biased region" description="Polar residues" evidence="4">
    <location>
        <begin position="246"/>
        <end position="257"/>
    </location>
</feature>
<dbReference type="PANTHER" id="PTHR12940">
    <property type="entry name" value="ES-2 PROTEIN - RELATED"/>
    <property type="match status" value="1"/>
</dbReference>
<feature type="region of interest" description="Disordered" evidence="4">
    <location>
        <begin position="91"/>
        <end position="360"/>
    </location>
</feature>
<feature type="compositionally biased region" description="Polar residues" evidence="4">
    <location>
        <begin position="226"/>
        <end position="237"/>
    </location>
</feature>
<feature type="compositionally biased region" description="Basic and acidic residues" evidence="4">
    <location>
        <begin position="526"/>
        <end position="546"/>
    </location>
</feature>
<feature type="region of interest" description="Disordered" evidence="4">
    <location>
        <begin position="24"/>
        <end position="47"/>
    </location>
</feature>
<evidence type="ECO:0000256" key="1">
    <source>
        <dbReference type="ARBA" id="ARBA00004123"/>
    </source>
</evidence>
<feature type="compositionally biased region" description="Basic and acidic residues" evidence="4">
    <location>
        <begin position="338"/>
        <end position="347"/>
    </location>
</feature>
<comment type="subcellular location">
    <subcellularLocation>
        <location evidence="1">Nucleus</location>
    </subcellularLocation>
</comment>
<evidence type="ECO:0000256" key="2">
    <source>
        <dbReference type="ARBA" id="ARBA00009072"/>
    </source>
</evidence>
<reference evidence="5" key="1">
    <citation type="submission" date="2015-12" db="EMBL/GenBank/DDBJ databases">
        <title>Update maize B73 reference genome by single molecule sequencing technologies.</title>
        <authorList>
            <consortium name="Maize Genome Sequencing Project"/>
            <person name="Ware D."/>
        </authorList>
    </citation>
    <scope>NUCLEOTIDE SEQUENCE</scope>
    <source>
        <tissue evidence="5">Seedling</tissue>
    </source>
</reference>
<dbReference type="EMBL" id="CM000780">
    <property type="protein sequence ID" value="AQK61082.1"/>
    <property type="molecule type" value="Genomic_DNA"/>
</dbReference>
<gene>
    <name evidence="5" type="ORF">ZEAMMB73_Zm00001d054031</name>
</gene>
<feature type="region of interest" description="Disordered" evidence="4">
    <location>
        <begin position="463"/>
        <end position="625"/>
    </location>
</feature>
<comment type="similarity">
    <text evidence="2">Belongs to the ESS2 family.</text>
</comment>
<dbReference type="ExpressionAtlas" id="A0A1D6QUN3">
    <property type="expression patterns" value="baseline and differential"/>
</dbReference>
<feature type="compositionally biased region" description="Low complexity" evidence="4">
    <location>
        <begin position="578"/>
        <end position="589"/>
    </location>
</feature>
<dbReference type="PANTHER" id="PTHR12940:SF0">
    <property type="entry name" value="SPLICING FACTOR ESS-2 HOMOLOG"/>
    <property type="match status" value="1"/>
</dbReference>
<dbReference type="GO" id="GO:0005634">
    <property type="term" value="C:nucleus"/>
    <property type="evidence" value="ECO:0007669"/>
    <property type="project" value="UniProtKB-SubCell"/>
</dbReference>
<evidence type="ECO:0000313" key="5">
    <source>
        <dbReference type="EMBL" id="AQK61082.1"/>
    </source>
</evidence>
<dbReference type="InterPro" id="IPR019148">
    <property type="entry name" value="Nuclear_protein_DGCR14_ESS-2"/>
</dbReference>
<feature type="compositionally biased region" description="Low complexity" evidence="4">
    <location>
        <begin position="206"/>
        <end position="217"/>
    </location>
</feature>
<feature type="region of interest" description="Disordered" evidence="4">
    <location>
        <begin position="396"/>
        <end position="419"/>
    </location>
</feature>
<name>A0A1D6QUN3_MAIZE</name>
<accession>A0A1D6QUN3</accession>
<dbReference type="STRING" id="4577.A0A1D6QUN3"/>
<proteinExistence type="inferred from homology"/>
<dbReference type="Pfam" id="PF09751">
    <property type="entry name" value="Es2"/>
    <property type="match status" value="2"/>
</dbReference>
<keyword evidence="3" id="KW-0539">Nucleus</keyword>
<evidence type="ECO:0000256" key="3">
    <source>
        <dbReference type="ARBA" id="ARBA00023242"/>
    </source>
</evidence>
<dbReference type="PaxDb" id="4577-GRMZM2G155783_P02"/>
<dbReference type="InParanoid" id="A0A1D6QUN3"/>